<evidence type="ECO:0000313" key="3">
    <source>
        <dbReference type="EMBL" id="MUN64365.1"/>
    </source>
</evidence>
<dbReference type="InterPro" id="IPR036291">
    <property type="entry name" value="NAD(P)-bd_dom_sf"/>
</dbReference>
<protein>
    <submittedName>
        <fullName evidence="3">DUF2867 domain-containing protein</fullName>
    </submittedName>
</protein>
<feature type="domain" description="NAD(P)-binding" evidence="2">
    <location>
        <begin position="11"/>
        <end position="116"/>
    </location>
</feature>
<dbReference type="GO" id="GO:0044877">
    <property type="term" value="F:protein-containing complex binding"/>
    <property type="evidence" value="ECO:0007669"/>
    <property type="project" value="TreeGrafter"/>
</dbReference>
<dbReference type="InterPro" id="IPR051207">
    <property type="entry name" value="ComplexI_NDUFA9_subunit"/>
</dbReference>
<dbReference type="Proteomes" id="UP000436989">
    <property type="component" value="Unassembled WGS sequence"/>
</dbReference>
<sequence length="528" mass="58033">MSSPQRVLITGATGYVGGRLAPRMLEAGHTVRVAVRSPGKLRSVPWRDRVEVAETDLNDLDGMTAACRDVHTLYYLVHSMGGSRQFEEQEAQMARTVAEAAERAGVRRIVYLSGLHPSGVELSQHMRSRVRVGEILLAGAVPAVVLQAGVVIGSGSASFEMIRHLGDTLPVMPAPSWVTNRIEPIAVRDVLYYLIHAMDLPEDLNRTFDIGSRDVMTYADAMRRYARVAGLRRRVVFHLPLPAPRLSGFWVGMVTPIPLALAVPLVQSLQHDAVADEHDIDAYIPPPPEGLAGYRRAVSLALKKIEDNSVETTWDVHYSSSEAAADPLPSDPDWAGRTVFVDERSRTGPARPEQVWRVIESIGGRNGWYSLPLAWQVRGVMDKLVGGAGLNRGRRDATDLQVGEYVDWWRVEALEEGHKLLLHAEMRAPGRAWLELSVEPEGEGSRYRQRAIFFPKGLPGRLYWWGVWPFHGFIFPSMARNILAAAAARDGSGPHAPERTPDQAATAQTATEQDIEGAAAARDAGARG</sequence>
<dbReference type="Pfam" id="PF11066">
    <property type="entry name" value="DUF2867"/>
    <property type="match status" value="1"/>
</dbReference>
<organism evidence="3 4">
    <name type="scientific">Kocuria sediminis</name>
    <dbReference type="NCBI Taxonomy" id="1038857"/>
    <lineage>
        <taxon>Bacteria</taxon>
        <taxon>Bacillati</taxon>
        <taxon>Actinomycetota</taxon>
        <taxon>Actinomycetes</taxon>
        <taxon>Micrococcales</taxon>
        <taxon>Micrococcaceae</taxon>
        <taxon>Kocuria</taxon>
    </lineage>
</organism>
<dbReference type="InterPro" id="IPR021295">
    <property type="entry name" value="DUF2867"/>
</dbReference>
<name>A0A6N8GTW5_9MICC</name>
<dbReference type="PANTHER" id="PTHR12126">
    <property type="entry name" value="NADH-UBIQUINONE OXIDOREDUCTASE 39 KDA SUBUNIT-RELATED"/>
    <property type="match status" value="1"/>
</dbReference>
<dbReference type="PANTHER" id="PTHR12126:SF11">
    <property type="entry name" value="NADH DEHYDROGENASE [UBIQUINONE] 1 ALPHA SUBCOMPLEX SUBUNIT 9, MITOCHONDRIAL"/>
    <property type="match status" value="1"/>
</dbReference>
<dbReference type="RefSeq" id="WP_156270229.1">
    <property type="nucleotide sequence ID" value="NZ_WOGU01000013.1"/>
</dbReference>
<evidence type="ECO:0000313" key="4">
    <source>
        <dbReference type="Proteomes" id="UP000436989"/>
    </source>
</evidence>
<dbReference type="InterPro" id="IPR023393">
    <property type="entry name" value="START-like_dom_sf"/>
</dbReference>
<dbReference type="Pfam" id="PF13460">
    <property type="entry name" value="NAD_binding_10"/>
    <property type="match status" value="1"/>
</dbReference>
<dbReference type="EMBL" id="WOGU01000013">
    <property type="protein sequence ID" value="MUN64365.1"/>
    <property type="molecule type" value="Genomic_DNA"/>
</dbReference>
<dbReference type="Gene3D" id="3.40.50.720">
    <property type="entry name" value="NAD(P)-binding Rossmann-like Domain"/>
    <property type="match status" value="1"/>
</dbReference>
<reference evidence="3 4" key="1">
    <citation type="submission" date="2019-12" db="EMBL/GenBank/DDBJ databases">
        <authorList>
            <person name="Shi Y."/>
        </authorList>
    </citation>
    <scope>NUCLEOTIDE SEQUENCE [LARGE SCALE GENOMIC DNA]</scope>
    <source>
        <strain evidence="3 4">JCM 17929</strain>
    </source>
</reference>
<keyword evidence="4" id="KW-1185">Reference proteome</keyword>
<dbReference type="Gene3D" id="3.30.530.20">
    <property type="match status" value="1"/>
</dbReference>
<gene>
    <name evidence="3" type="ORF">GMA12_14655</name>
</gene>
<dbReference type="InterPro" id="IPR016040">
    <property type="entry name" value="NAD(P)-bd_dom"/>
</dbReference>
<feature type="region of interest" description="Disordered" evidence="1">
    <location>
        <begin position="489"/>
        <end position="528"/>
    </location>
</feature>
<accession>A0A6N8GTW5</accession>
<dbReference type="SUPFAM" id="SSF51735">
    <property type="entry name" value="NAD(P)-binding Rossmann-fold domains"/>
    <property type="match status" value="1"/>
</dbReference>
<dbReference type="AlphaFoldDB" id="A0A6N8GTW5"/>
<evidence type="ECO:0000256" key="1">
    <source>
        <dbReference type="SAM" id="MobiDB-lite"/>
    </source>
</evidence>
<proteinExistence type="predicted"/>
<evidence type="ECO:0000259" key="2">
    <source>
        <dbReference type="Pfam" id="PF13460"/>
    </source>
</evidence>
<dbReference type="SUPFAM" id="SSF55961">
    <property type="entry name" value="Bet v1-like"/>
    <property type="match status" value="1"/>
</dbReference>
<feature type="compositionally biased region" description="Low complexity" evidence="1">
    <location>
        <begin position="503"/>
        <end position="528"/>
    </location>
</feature>
<comment type="caution">
    <text evidence="3">The sequence shown here is derived from an EMBL/GenBank/DDBJ whole genome shotgun (WGS) entry which is preliminary data.</text>
</comment>